<keyword evidence="1" id="KW-0547">Nucleotide-binding</keyword>
<keyword evidence="4" id="KW-1185">Reference proteome</keyword>
<dbReference type="Pfam" id="PF10609">
    <property type="entry name" value="ParA"/>
    <property type="match status" value="1"/>
</dbReference>
<dbReference type="Gene3D" id="3.40.50.300">
    <property type="entry name" value="P-loop containing nucleotide triphosphate hydrolases"/>
    <property type="match status" value="1"/>
</dbReference>
<name>A0ABU0B5C9_9FIRM</name>
<dbReference type="EMBL" id="JAUSUX010000028">
    <property type="protein sequence ID" value="MDQ0287499.1"/>
    <property type="molecule type" value="Genomic_DNA"/>
</dbReference>
<protein>
    <submittedName>
        <fullName evidence="3">MinD-like ATPase involved in chromosome partitioning or flagellar assembly</fullName>
    </submittedName>
</protein>
<evidence type="ECO:0000313" key="3">
    <source>
        <dbReference type="EMBL" id="MDQ0287499.1"/>
    </source>
</evidence>
<reference evidence="3 4" key="1">
    <citation type="submission" date="2023-07" db="EMBL/GenBank/DDBJ databases">
        <title>Genomic Encyclopedia of Type Strains, Phase IV (KMG-IV): sequencing the most valuable type-strain genomes for metagenomic binning, comparative biology and taxonomic classification.</title>
        <authorList>
            <person name="Goeker M."/>
        </authorList>
    </citation>
    <scope>NUCLEOTIDE SEQUENCE [LARGE SCALE GENOMIC DNA]</scope>
    <source>
        <strain evidence="3 4">DSM 12396</strain>
    </source>
</reference>
<dbReference type="RefSeq" id="WP_307403342.1">
    <property type="nucleotide sequence ID" value="NZ_JAUSUX010000028.1"/>
</dbReference>
<comment type="caution">
    <text evidence="3">The sequence shown here is derived from an EMBL/GenBank/DDBJ whole genome shotgun (WGS) entry which is preliminary data.</text>
</comment>
<evidence type="ECO:0000313" key="4">
    <source>
        <dbReference type="Proteomes" id="UP001225644"/>
    </source>
</evidence>
<gene>
    <name evidence="3" type="ORF">J2Z49_002627</name>
</gene>
<proteinExistence type="predicted"/>
<dbReference type="SUPFAM" id="SSF52540">
    <property type="entry name" value="P-loop containing nucleoside triphosphate hydrolases"/>
    <property type="match status" value="1"/>
</dbReference>
<sequence length="479" mass="52407">MYCVVAAEPGALEVIATNLQKKFPDWRFETAASPGELFALTGTRPDVVVVSRFLPGDPVEVLRRLPVEFPASHIVLLVGVLNEQAKAYVRQAAKYGLTNVVTGKLPGDRPYTIFAALTRARQELLEIEEGLEWEEEAPEAGCGGRESIAVACSAQATREIHREVQLNQTGEGNRDALTGCYTRRSLEGALIKKYYGAGVHTHGPGGRFVLVAANKGGAGKTTVAISLSLVMARAGVPTCLCDFDFGGPNVAVFFDIKNRPGIEKLSGRKYVEHLAKELLVRVENNLVVLPGPMDKTLPYFEPGQLAEVVDFLSRDYLVVGDTPPEFWANKPWLEGLFQRANLVLAVVDQSKFSESETKDYAPKLIMMGVEPSRIRIVCNKFSAKLHSIKKVEAAFNAGFKVKKALPRVVSVIPENWEDFVKEGYRGAVPGLEGPHSPWVKLAEVVAKDLGLPFVSPGKEKKNDRSLFGLFRKGALKIGH</sequence>
<keyword evidence="2" id="KW-0067">ATP-binding</keyword>
<organism evidence="3 4">
    <name type="scientific">Desulfofundulus luciae</name>
    <dbReference type="NCBI Taxonomy" id="74702"/>
    <lineage>
        <taxon>Bacteria</taxon>
        <taxon>Bacillati</taxon>
        <taxon>Bacillota</taxon>
        <taxon>Clostridia</taxon>
        <taxon>Eubacteriales</taxon>
        <taxon>Peptococcaceae</taxon>
        <taxon>Desulfofundulus</taxon>
    </lineage>
</organism>
<evidence type="ECO:0000256" key="2">
    <source>
        <dbReference type="ARBA" id="ARBA00022840"/>
    </source>
</evidence>
<dbReference type="Proteomes" id="UP001225644">
    <property type="component" value="Unassembled WGS sequence"/>
</dbReference>
<dbReference type="InterPro" id="IPR033756">
    <property type="entry name" value="YlxH/NBP35"/>
</dbReference>
<dbReference type="PANTHER" id="PTHR43384:SF13">
    <property type="entry name" value="SLR0110 PROTEIN"/>
    <property type="match status" value="1"/>
</dbReference>
<evidence type="ECO:0000256" key="1">
    <source>
        <dbReference type="ARBA" id="ARBA00022741"/>
    </source>
</evidence>
<dbReference type="PANTHER" id="PTHR43384">
    <property type="entry name" value="SEPTUM SITE-DETERMINING PROTEIN MIND HOMOLOG, CHLOROPLASTIC-RELATED"/>
    <property type="match status" value="1"/>
</dbReference>
<dbReference type="InterPro" id="IPR050625">
    <property type="entry name" value="ParA/MinD_ATPase"/>
</dbReference>
<accession>A0ABU0B5C9</accession>
<dbReference type="InterPro" id="IPR027417">
    <property type="entry name" value="P-loop_NTPase"/>
</dbReference>